<dbReference type="Pfam" id="PF00583">
    <property type="entry name" value="Acetyltransf_1"/>
    <property type="match status" value="1"/>
</dbReference>
<keyword evidence="1" id="KW-0808">Transferase</keyword>
<dbReference type="Proteomes" id="UP001205861">
    <property type="component" value="Unassembled WGS sequence"/>
</dbReference>
<dbReference type="RefSeq" id="WP_258857137.1">
    <property type="nucleotide sequence ID" value="NZ_JANUGV010000004.1"/>
</dbReference>
<protein>
    <submittedName>
        <fullName evidence="4">GNAT family N-acetyltransferase</fullName>
    </submittedName>
</protein>
<feature type="domain" description="N-acetyltransferase" evidence="3">
    <location>
        <begin position="2"/>
        <end position="155"/>
    </location>
</feature>
<dbReference type="PROSITE" id="PS51186">
    <property type="entry name" value="GNAT"/>
    <property type="match status" value="1"/>
</dbReference>
<keyword evidence="2" id="KW-0012">Acyltransferase</keyword>
<evidence type="ECO:0000256" key="1">
    <source>
        <dbReference type="ARBA" id="ARBA00022679"/>
    </source>
</evidence>
<accession>A0ABT2BNM0</accession>
<keyword evidence="5" id="KW-1185">Reference proteome</keyword>
<evidence type="ECO:0000313" key="5">
    <source>
        <dbReference type="Proteomes" id="UP001205861"/>
    </source>
</evidence>
<sequence length="155" mass="17296">MIEIRPATEQDVEVFYSLMLEEAEHHNALQHVHTTPSELRRAGFGKAPQFGVLLALFDGEPAGYVSYTVNYSIWLGAHFMMIDDVFVTARYRGRKIGEALMARAREVALAAGHTRIRWGVESDNEGAIRFYQRLGASLHTKGLCTWDVGDAGSEP</sequence>
<reference evidence="4 5" key="1">
    <citation type="submission" date="2022-08" db="EMBL/GenBank/DDBJ databases">
        <title>Reclassification of Massilia species as members of the genera Telluria, Duganella, Pseudoduganella, Mokoshia gen. nov. and Zemynaea gen. nov. using orthogonal and non-orthogonal genome-based approaches.</title>
        <authorList>
            <person name="Bowman J.P."/>
        </authorList>
    </citation>
    <scope>NUCLEOTIDE SEQUENCE [LARGE SCALE GENOMIC DNA]</scope>
    <source>
        <strain evidence="4 5">JCM 31607</strain>
    </source>
</reference>
<dbReference type="PANTHER" id="PTHR10545">
    <property type="entry name" value="DIAMINE N-ACETYLTRANSFERASE"/>
    <property type="match status" value="1"/>
</dbReference>
<dbReference type="InterPro" id="IPR016181">
    <property type="entry name" value="Acyl_CoA_acyltransferase"/>
</dbReference>
<name>A0ABT2BNM0_9BURK</name>
<comment type="caution">
    <text evidence="4">The sequence shown here is derived from an EMBL/GenBank/DDBJ whole genome shotgun (WGS) entry which is preliminary data.</text>
</comment>
<dbReference type="PANTHER" id="PTHR10545:SF29">
    <property type="entry name" value="GH14572P-RELATED"/>
    <property type="match status" value="1"/>
</dbReference>
<dbReference type="SUPFAM" id="SSF55729">
    <property type="entry name" value="Acyl-CoA N-acyltransferases (Nat)"/>
    <property type="match status" value="1"/>
</dbReference>
<dbReference type="InterPro" id="IPR000182">
    <property type="entry name" value="GNAT_dom"/>
</dbReference>
<dbReference type="InterPro" id="IPR051016">
    <property type="entry name" value="Diverse_Substrate_AcTransf"/>
</dbReference>
<gene>
    <name evidence="4" type="ORF">NX773_15035</name>
</gene>
<proteinExistence type="predicted"/>
<dbReference type="CDD" id="cd04301">
    <property type="entry name" value="NAT_SF"/>
    <property type="match status" value="1"/>
</dbReference>
<evidence type="ECO:0000256" key="2">
    <source>
        <dbReference type="ARBA" id="ARBA00023315"/>
    </source>
</evidence>
<dbReference type="Gene3D" id="3.40.630.30">
    <property type="match status" value="1"/>
</dbReference>
<dbReference type="EMBL" id="JANUGV010000004">
    <property type="protein sequence ID" value="MCS0609483.1"/>
    <property type="molecule type" value="Genomic_DNA"/>
</dbReference>
<evidence type="ECO:0000259" key="3">
    <source>
        <dbReference type="PROSITE" id="PS51186"/>
    </source>
</evidence>
<evidence type="ECO:0000313" key="4">
    <source>
        <dbReference type="EMBL" id="MCS0609483.1"/>
    </source>
</evidence>
<organism evidence="4 5">
    <name type="scientific">Massilia solisilvae</name>
    <dbReference type="NCBI Taxonomy" id="1811225"/>
    <lineage>
        <taxon>Bacteria</taxon>
        <taxon>Pseudomonadati</taxon>
        <taxon>Pseudomonadota</taxon>
        <taxon>Betaproteobacteria</taxon>
        <taxon>Burkholderiales</taxon>
        <taxon>Oxalobacteraceae</taxon>
        <taxon>Telluria group</taxon>
        <taxon>Massilia</taxon>
    </lineage>
</organism>